<dbReference type="InterPro" id="IPR002902">
    <property type="entry name" value="GNK2"/>
</dbReference>
<evidence type="ECO:0000259" key="14">
    <source>
        <dbReference type="PROSITE" id="PS51473"/>
    </source>
</evidence>
<protein>
    <submittedName>
        <fullName evidence="16">Cysteine-rich receptor-like protein kinase 1 isoform X1</fullName>
    </submittedName>
</protein>
<feature type="signal peptide" evidence="12">
    <location>
        <begin position="1"/>
        <end position="31"/>
    </location>
</feature>
<evidence type="ECO:0000256" key="12">
    <source>
        <dbReference type="SAM" id="SignalP"/>
    </source>
</evidence>
<dbReference type="PROSITE" id="PS00108">
    <property type="entry name" value="PROTEIN_KINASE_ST"/>
    <property type="match status" value="1"/>
</dbReference>
<dbReference type="OrthoDB" id="1908121at2759"/>
<dbReference type="InterPro" id="IPR038408">
    <property type="entry name" value="GNK2_sf"/>
</dbReference>
<keyword evidence="11" id="KW-1133">Transmembrane helix</keyword>
<feature type="domain" description="Protein kinase" evidence="13">
    <location>
        <begin position="324"/>
        <end position="608"/>
    </location>
</feature>
<accession>A0A1S3T9W2</accession>
<dbReference type="InterPro" id="IPR052059">
    <property type="entry name" value="CR_Ser/Thr_kinase"/>
</dbReference>
<evidence type="ECO:0000256" key="5">
    <source>
        <dbReference type="ARBA" id="ARBA00022741"/>
    </source>
</evidence>
<dbReference type="GO" id="GO:0004674">
    <property type="term" value="F:protein serine/threonine kinase activity"/>
    <property type="evidence" value="ECO:0007669"/>
    <property type="project" value="UniProtKB-KW"/>
</dbReference>
<dbReference type="CDD" id="cd23509">
    <property type="entry name" value="Gnk2-like"/>
    <property type="match status" value="2"/>
</dbReference>
<dbReference type="InterPro" id="IPR001245">
    <property type="entry name" value="Ser-Thr/Tyr_kinase_cat_dom"/>
</dbReference>
<dbReference type="InterPro" id="IPR008271">
    <property type="entry name" value="Ser/Thr_kinase_AS"/>
</dbReference>
<evidence type="ECO:0000256" key="7">
    <source>
        <dbReference type="ARBA" id="ARBA00022840"/>
    </source>
</evidence>
<evidence type="ECO:0000256" key="3">
    <source>
        <dbReference type="ARBA" id="ARBA00022729"/>
    </source>
</evidence>
<sequence length="677" mass="73481">MVQFFNVPENLITWVCLMLLSSSLLIPRAGCSGTGIRETGLTCGDYENPESSASNFMAIMDMVSFQVKERGWGAQTLLGSGPPMYALAQCRRDLRPADCYMCFSQARLVLSRCVPKAAGRIYLEGCFLRYDDYSFIRESVDPTHDIGICVSPTVGNDTARRVAATVSNVTEEAVERGFAVDGGDGVFALAQCWSTLNKGRCKICLTEAAKKVQECVPSGEGKSLFTGCILRYSRHKFYNDVSPPPNIKDSPTSTEEGPGVWTIVAFVLSVIVGISLIVLAACMCCHRMSSRRKVSDSGGLAPDFAFVAGFSFRYDLLENATDHFDPANKLGQGGAASVFKGTLPTGKTVAVKRLSFNKRQWTEGFFNEVNLISGIQHKNVVKLLGCSIEGPESLLVYEFVPNGSLDQVLFGKGSEDALNWEKRFQIICGIAEGLAYLHEGSGTKIIHRDIKSSNILFDENMNPKIADFGLSHIVTGNESHRNAGNSKTLGYTAPEYVSNGQLTEKADIYAFGVLIVEIVCGKKNSDHIAGSTSLLHSVWKNYKANNITASVDPVLQGKLTVEEASNTLQAGLLCTQSTVTLRPSMSEVVQMLTKKDYTIPSPKQQPFLNFSGLSQNDRTVSSIGLASARSSFHSTTSSLIPNDDLTVQRNSSSHSDKFIAGSPDSNIQLNMGAPEPR</sequence>
<dbReference type="KEGG" id="vra:106753281"/>
<evidence type="ECO:0000259" key="13">
    <source>
        <dbReference type="PROSITE" id="PS50011"/>
    </source>
</evidence>
<dbReference type="InterPro" id="IPR000719">
    <property type="entry name" value="Prot_kinase_dom"/>
</dbReference>
<dbReference type="AlphaFoldDB" id="A0A1S3T9W2"/>
<dbReference type="Proteomes" id="UP000087766">
    <property type="component" value="Unplaced"/>
</dbReference>
<name>A0A1S3T9W2_VIGRR</name>
<dbReference type="GeneID" id="106753281"/>
<feature type="transmembrane region" description="Helical" evidence="11">
    <location>
        <begin position="260"/>
        <end position="285"/>
    </location>
</feature>
<organism evidence="15 16">
    <name type="scientific">Vigna radiata var. radiata</name>
    <name type="common">Mung bean</name>
    <name type="synonym">Phaseolus aureus</name>
    <dbReference type="NCBI Taxonomy" id="3916"/>
    <lineage>
        <taxon>Eukaryota</taxon>
        <taxon>Viridiplantae</taxon>
        <taxon>Streptophyta</taxon>
        <taxon>Embryophyta</taxon>
        <taxon>Tracheophyta</taxon>
        <taxon>Spermatophyta</taxon>
        <taxon>Magnoliopsida</taxon>
        <taxon>eudicotyledons</taxon>
        <taxon>Gunneridae</taxon>
        <taxon>Pentapetalae</taxon>
        <taxon>rosids</taxon>
        <taxon>fabids</taxon>
        <taxon>Fabales</taxon>
        <taxon>Fabaceae</taxon>
        <taxon>Papilionoideae</taxon>
        <taxon>50 kb inversion clade</taxon>
        <taxon>NPAAA clade</taxon>
        <taxon>indigoferoid/millettioid clade</taxon>
        <taxon>Phaseoleae</taxon>
        <taxon>Vigna</taxon>
    </lineage>
</organism>
<dbReference type="Pfam" id="PF07714">
    <property type="entry name" value="PK_Tyr_Ser-Thr"/>
    <property type="match status" value="1"/>
</dbReference>
<keyword evidence="11" id="KW-0812">Transmembrane</keyword>
<evidence type="ECO:0000313" key="16">
    <source>
        <dbReference type="RefSeq" id="XP_014490561.2"/>
    </source>
</evidence>
<keyword evidence="7" id="KW-0067">ATP-binding</keyword>
<dbReference type="FunFam" id="3.30.200.20:FF:000177">
    <property type="entry name" value="Cysteine-rich receptor-like protein kinase 2"/>
    <property type="match status" value="1"/>
</dbReference>
<keyword evidence="3 12" id="KW-0732">Signal</keyword>
<evidence type="ECO:0000256" key="2">
    <source>
        <dbReference type="ARBA" id="ARBA00022679"/>
    </source>
</evidence>
<feature type="chain" id="PRO_5018016495" evidence="12">
    <location>
        <begin position="32"/>
        <end position="677"/>
    </location>
</feature>
<keyword evidence="2" id="KW-0808">Transferase</keyword>
<dbReference type="CDD" id="cd14066">
    <property type="entry name" value="STKc_IRAK"/>
    <property type="match status" value="1"/>
</dbReference>
<keyword evidence="5" id="KW-0547">Nucleotide-binding</keyword>
<gene>
    <name evidence="16" type="primary">LOC106753281</name>
</gene>
<dbReference type="RefSeq" id="XP_014490561.2">
    <property type="nucleotide sequence ID" value="XM_014635075.2"/>
</dbReference>
<keyword evidence="8" id="KW-0675">Receptor</keyword>
<keyword evidence="4" id="KW-0677">Repeat</keyword>
<evidence type="ECO:0000256" key="10">
    <source>
        <dbReference type="SAM" id="MobiDB-lite"/>
    </source>
</evidence>
<dbReference type="PANTHER" id="PTHR47973">
    <property type="entry name" value="CYSTEINE-RICH RECEPTOR-LIKE PROTEIN KINASE 3"/>
    <property type="match status" value="1"/>
</dbReference>
<dbReference type="InterPro" id="IPR011009">
    <property type="entry name" value="Kinase-like_dom_sf"/>
</dbReference>
<keyword evidence="6" id="KW-0418">Kinase</keyword>
<dbReference type="Gene3D" id="3.30.430.20">
    <property type="entry name" value="Gnk2 domain, C-X8-C-X2-C motif"/>
    <property type="match status" value="2"/>
</dbReference>
<keyword evidence="1" id="KW-0723">Serine/threonine-protein kinase</keyword>
<keyword evidence="15" id="KW-1185">Reference proteome</keyword>
<evidence type="ECO:0000256" key="8">
    <source>
        <dbReference type="ARBA" id="ARBA00023170"/>
    </source>
</evidence>
<evidence type="ECO:0000256" key="1">
    <source>
        <dbReference type="ARBA" id="ARBA00022527"/>
    </source>
</evidence>
<dbReference type="Gene3D" id="3.30.200.20">
    <property type="entry name" value="Phosphorylase Kinase, domain 1"/>
    <property type="match status" value="1"/>
</dbReference>
<dbReference type="SMART" id="SM00220">
    <property type="entry name" value="S_TKc"/>
    <property type="match status" value="1"/>
</dbReference>
<evidence type="ECO:0000256" key="6">
    <source>
        <dbReference type="ARBA" id="ARBA00022777"/>
    </source>
</evidence>
<evidence type="ECO:0000256" key="9">
    <source>
        <dbReference type="ARBA" id="ARBA00023180"/>
    </source>
</evidence>
<keyword evidence="9" id="KW-0325">Glycoprotein</keyword>
<feature type="domain" description="Gnk2-homologous" evidence="14">
    <location>
        <begin position="140"/>
        <end position="237"/>
    </location>
</feature>
<dbReference type="GO" id="GO:0005524">
    <property type="term" value="F:ATP binding"/>
    <property type="evidence" value="ECO:0007669"/>
    <property type="project" value="UniProtKB-KW"/>
</dbReference>
<reference evidence="16" key="1">
    <citation type="submission" date="2025-08" db="UniProtKB">
        <authorList>
            <consortium name="RefSeq"/>
        </authorList>
    </citation>
    <scope>IDENTIFICATION</scope>
    <source>
        <tissue evidence="16">Leaf</tissue>
    </source>
</reference>
<dbReference type="Gene3D" id="1.10.510.10">
    <property type="entry name" value="Transferase(Phosphotransferase) domain 1"/>
    <property type="match status" value="1"/>
</dbReference>
<dbReference type="Pfam" id="PF01657">
    <property type="entry name" value="Stress-antifung"/>
    <property type="match status" value="2"/>
</dbReference>
<evidence type="ECO:0000313" key="15">
    <source>
        <dbReference type="Proteomes" id="UP000087766"/>
    </source>
</evidence>
<evidence type="ECO:0000256" key="11">
    <source>
        <dbReference type="SAM" id="Phobius"/>
    </source>
</evidence>
<proteinExistence type="predicted"/>
<dbReference type="SUPFAM" id="SSF56112">
    <property type="entry name" value="Protein kinase-like (PK-like)"/>
    <property type="match status" value="1"/>
</dbReference>
<dbReference type="PROSITE" id="PS50011">
    <property type="entry name" value="PROTEIN_KINASE_DOM"/>
    <property type="match status" value="1"/>
</dbReference>
<feature type="region of interest" description="Disordered" evidence="10">
    <location>
        <begin position="648"/>
        <end position="677"/>
    </location>
</feature>
<keyword evidence="11" id="KW-0472">Membrane</keyword>
<dbReference type="FunFam" id="1.10.510.10:FF:000336">
    <property type="entry name" value="Cysteine-rich receptor-like protein kinase 2"/>
    <property type="match status" value="1"/>
</dbReference>
<dbReference type="PROSITE" id="PS51473">
    <property type="entry name" value="GNK2"/>
    <property type="match status" value="2"/>
</dbReference>
<feature type="domain" description="Gnk2-homologous" evidence="14">
    <location>
        <begin position="34"/>
        <end position="135"/>
    </location>
</feature>
<evidence type="ECO:0000256" key="4">
    <source>
        <dbReference type="ARBA" id="ARBA00022737"/>
    </source>
</evidence>